<keyword evidence="5" id="KW-0433">Leucine-rich repeat</keyword>
<feature type="domain" description="CAP-Gly" evidence="10">
    <location>
        <begin position="36"/>
        <end position="72"/>
    </location>
</feature>
<keyword evidence="6" id="KW-0677">Repeat</keyword>
<proteinExistence type="inferred from homology"/>
<sequence>MTLNAHSDKLRQRICVSNHFGTIRYHGPVPLGSNTLWYGIEWDDPSRGKHSGAHDGTQYFHTRVPNSGSFLRVSKVPTDAFARSFLEAFQEKYLSLQPQDGIVRFGGNGVDVETVGWDKISRKLAQAGNIREVGLAGMRVGFRGGKDGQVRELCPAIVDLDLSRSLFQTWKDVADICRELADLQSLRLAFNRMQPLEDTAHGELKDVFNNLRALTLIETLLPWEELQKLETYLPQLKELHLGFNHLASFPLINGFQNIQFLNLEHNDFTSWAEIRKLALLPSLRTLMINNNYLASIEAPAAGEFAELTTLNISNNKIKSWTSIHALNSFPALVELRLRRNPVLDDVPSSDLHPFLIARLAKLTTLNGSTLTPRERSDSELYYLGRCAKELSASSDPTSFHLLHPRYEELARIHGAPTPAPVTATSSILKDRLSTITLCYESKKIRKKIPNTMNIRALKVLASRILGVKGSVHLRKVGKLGAPNIEMEDDLRDVHFYDVENDDEIVVYVD</sequence>
<keyword evidence="12" id="KW-1185">Reference proteome</keyword>
<dbReference type="AlphaFoldDB" id="A0A0L0HGE7"/>
<evidence type="ECO:0000256" key="8">
    <source>
        <dbReference type="ARBA" id="ARBA00023186"/>
    </source>
</evidence>
<comment type="similarity">
    <text evidence="3">Belongs to the TBCE family.</text>
</comment>
<dbReference type="Gene3D" id="2.30.30.190">
    <property type="entry name" value="CAP Gly-rich-like domain"/>
    <property type="match status" value="1"/>
</dbReference>
<keyword evidence="4" id="KW-0963">Cytoplasm</keyword>
<dbReference type="SUPFAM" id="SSF74924">
    <property type="entry name" value="Cap-Gly domain"/>
    <property type="match status" value="1"/>
</dbReference>
<dbReference type="OrthoDB" id="5273213at2759"/>
<evidence type="ECO:0000256" key="7">
    <source>
        <dbReference type="ARBA" id="ARBA00023069"/>
    </source>
</evidence>
<dbReference type="GO" id="GO:0005737">
    <property type="term" value="C:cytoplasm"/>
    <property type="evidence" value="ECO:0007669"/>
    <property type="project" value="UniProtKB-SubCell"/>
</dbReference>
<evidence type="ECO:0000256" key="5">
    <source>
        <dbReference type="ARBA" id="ARBA00022614"/>
    </source>
</evidence>
<dbReference type="STRING" id="645134.A0A0L0HGE7"/>
<gene>
    <name evidence="11" type="ORF">SPPG_04499</name>
</gene>
<dbReference type="InterPro" id="IPR003591">
    <property type="entry name" value="Leu-rich_rpt_typical-subtyp"/>
</dbReference>
<keyword evidence="8" id="KW-0143">Chaperone</keyword>
<organism evidence="11 12">
    <name type="scientific">Spizellomyces punctatus (strain DAOM BR117)</name>
    <dbReference type="NCBI Taxonomy" id="645134"/>
    <lineage>
        <taxon>Eukaryota</taxon>
        <taxon>Fungi</taxon>
        <taxon>Fungi incertae sedis</taxon>
        <taxon>Chytridiomycota</taxon>
        <taxon>Chytridiomycota incertae sedis</taxon>
        <taxon>Chytridiomycetes</taxon>
        <taxon>Spizellomycetales</taxon>
        <taxon>Spizellomycetaceae</taxon>
        <taxon>Spizellomyces</taxon>
    </lineage>
</organism>
<dbReference type="SMART" id="SM01052">
    <property type="entry name" value="CAP_GLY"/>
    <property type="match status" value="1"/>
</dbReference>
<dbReference type="InterPro" id="IPR036859">
    <property type="entry name" value="CAP-Gly_dom_sf"/>
</dbReference>
<dbReference type="InterPro" id="IPR044079">
    <property type="entry name" value="Ubl_TBCE"/>
</dbReference>
<dbReference type="Pfam" id="PF14580">
    <property type="entry name" value="LRR_9"/>
    <property type="match status" value="1"/>
</dbReference>
<dbReference type="RefSeq" id="XP_016608197.1">
    <property type="nucleotide sequence ID" value="XM_016752733.1"/>
</dbReference>
<accession>A0A0L0HGE7</accession>
<dbReference type="PANTHER" id="PTHR45973:SF9">
    <property type="entry name" value="LEUCINE-RICH REPEAT-CONTAINING PROTEIN 46"/>
    <property type="match status" value="1"/>
</dbReference>
<dbReference type="Proteomes" id="UP000053201">
    <property type="component" value="Unassembled WGS sequence"/>
</dbReference>
<protein>
    <recommendedName>
        <fullName evidence="10">CAP-Gly domain-containing protein</fullName>
    </recommendedName>
</protein>
<dbReference type="InterPro" id="IPR050576">
    <property type="entry name" value="Cilia_flagella_integrity"/>
</dbReference>
<dbReference type="PROSITE" id="PS50245">
    <property type="entry name" value="CAP_GLY_2"/>
    <property type="match status" value="1"/>
</dbReference>
<dbReference type="GeneID" id="27687944"/>
<dbReference type="CDD" id="cd17044">
    <property type="entry name" value="Ubl_TBCE"/>
    <property type="match status" value="1"/>
</dbReference>
<dbReference type="OMA" id="SEESHMF"/>
<reference evidence="11 12" key="1">
    <citation type="submission" date="2009-08" db="EMBL/GenBank/DDBJ databases">
        <title>The Genome Sequence of Spizellomyces punctatus strain DAOM BR117.</title>
        <authorList>
            <consortium name="The Broad Institute Genome Sequencing Platform"/>
            <person name="Russ C."/>
            <person name="Cuomo C."/>
            <person name="Shea T."/>
            <person name="Young S.K."/>
            <person name="Zeng Q."/>
            <person name="Koehrsen M."/>
            <person name="Haas B."/>
            <person name="Borodovsky M."/>
            <person name="Guigo R."/>
            <person name="Alvarado L."/>
            <person name="Berlin A."/>
            <person name="Bochicchio J."/>
            <person name="Borenstein D."/>
            <person name="Chapman S."/>
            <person name="Chen Z."/>
            <person name="Engels R."/>
            <person name="Freedman E."/>
            <person name="Gellesch M."/>
            <person name="Goldberg J."/>
            <person name="Griggs A."/>
            <person name="Gujja S."/>
            <person name="Heiman D."/>
            <person name="Hepburn T."/>
            <person name="Howarth C."/>
            <person name="Jen D."/>
            <person name="Larson L."/>
            <person name="Lewis B."/>
            <person name="Mehta T."/>
            <person name="Park D."/>
            <person name="Pearson M."/>
            <person name="Roberts A."/>
            <person name="Saif S."/>
            <person name="Shenoy N."/>
            <person name="Sisk P."/>
            <person name="Stolte C."/>
            <person name="Sykes S."/>
            <person name="Thomson T."/>
            <person name="Walk T."/>
            <person name="White J."/>
            <person name="Yandava C."/>
            <person name="Burger G."/>
            <person name="Gray M.W."/>
            <person name="Holland P.W.H."/>
            <person name="King N."/>
            <person name="Lang F.B.F."/>
            <person name="Roger A.J."/>
            <person name="Ruiz-Trillo I."/>
            <person name="Lander E."/>
            <person name="Nusbaum C."/>
        </authorList>
    </citation>
    <scope>NUCLEOTIDE SEQUENCE [LARGE SCALE GENOMIC DNA]</scope>
    <source>
        <strain evidence="11 12">DAOM BR117</strain>
    </source>
</reference>
<evidence type="ECO:0000256" key="2">
    <source>
        <dbReference type="ARBA" id="ARBA00004496"/>
    </source>
</evidence>
<dbReference type="InterPro" id="IPR029071">
    <property type="entry name" value="Ubiquitin-like_domsf"/>
</dbReference>
<evidence type="ECO:0000256" key="3">
    <source>
        <dbReference type="ARBA" id="ARBA00006286"/>
    </source>
</evidence>
<keyword evidence="9" id="KW-0966">Cell projection</keyword>
<dbReference type="InParanoid" id="A0A0L0HGE7"/>
<dbReference type="InterPro" id="IPR001611">
    <property type="entry name" value="Leu-rich_rpt"/>
</dbReference>
<evidence type="ECO:0000256" key="1">
    <source>
        <dbReference type="ARBA" id="ARBA00004138"/>
    </source>
</evidence>
<dbReference type="VEuPathDB" id="FungiDB:SPPG_04499"/>
<dbReference type="InterPro" id="IPR000938">
    <property type="entry name" value="CAP-Gly_domain"/>
</dbReference>
<dbReference type="InterPro" id="IPR032675">
    <property type="entry name" value="LRR_dom_sf"/>
</dbReference>
<evidence type="ECO:0000313" key="12">
    <source>
        <dbReference type="Proteomes" id="UP000053201"/>
    </source>
</evidence>
<keyword evidence="7" id="KW-0969">Cilium</keyword>
<dbReference type="SUPFAM" id="SSF52058">
    <property type="entry name" value="L domain-like"/>
    <property type="match status" value="1"/>
</dbReference>
<evidence type="ECO:0000256" key="4">
    <source>
        <dbReference type="ARBA" id="ARBA00022490"/>
    </source>
</evidence>
<dbReference type="PROSITE" id="PS00845">
    <property type="entry name" value="CAP_GLY_1"/>
    <property type="match status" value="1"/>
</dbReference>
<evidence type="ECO:0000313" key="11">
    <source>
        <dbReference type="EMBL" id="KND00158.1"/>
    </source>
</evidence>
<evidence type="ECO:0000256" key="6">
    <source>
        <dbReference type="ARBA" id="ARBA00022737"/>
    </source>
</evidence>
<comment type="subcellular location">
    <subcellularLocation>
        <location evidence="1">Cell projection</location>
        <location evidence="1">Cilium</location>
    </subcellularLocation>
    <subcellularLocation>
        <location evidence="2">Cytoplasm</location>
    </subcellularLocation>
</comment>
<evidence type="ECO:0000259" key="10">
    <source>
        <dbReference type="PROSITE" id="PS50245"/>
    </source>
</evidence>
<dbReference type="FunCoup" id="A0A0L0HGE7">
    <property type="interactions" value="629"/>
</dbReference>
<dbReference type="Gene3D" id="3.80.10.10">
    <property type="entry name" value="Ribonuclease Inhibitor"/>
    <property type="match status" value="3"/>
</dbReference>
<dbReference type="SMART" id="SM00369">
    <property type="entry name" value="LRR_TYP"/>
    <property type="match status" value="3"/>
</dbReference>
<dbReference type="PANTHER" id="PTHR45973">
    <property type="entry name" value="PROTEIN PHOSPHATASE 1 REGULATORY SUBUNIT SDS22-RELATED"/>
    <property type="match status" value="1"/>
</dbReference>
<name>A0A0L0HGE7_SPIPD</name>
<dbReference type="EMBL" id="KQ257456">
    <property type="protein sequence ID" value="KND00158.1"/>
    <property type="molecule type" value="Genomic_DNA"/>
</dbReference>
<evidence type="ECO:0000256" key="9">
    <source>
        <dbReference type="ARBA" id="ARBA00023273"/>
    </source>
</evidence>
<dbReference type="eggNOG" id="KOG3207">
    <property type="taxonomic scope" value="Eukaryota"/>
</dbReference>
<dbReference type="SUPFAM" id="SSF54236">
    <property type="entry name" value="Ubiquitin-like"/>
    <property type="match status" value="1"/>
</dbReference>
<dbReference type="PROSITE" id="PS51450">
    <property type="entry name" value="LRR"/>
    <property type="match status" value="1"/>
</dbReference>
<dbReference type="Pfam" id="PF01302">
    <property type="entry name" value="CAP_GLY"/>
    <property type="match status" value="1"/>
</dbReference>
<dbReference type="Gene3D" id="3.10.20.90">
    <property type="entry name" value="Phosphatidylinositol 3-kinase Catalytic Subunit, Chain A, domain 1"/>
    <property type="match status" value="1"/>
</dbReference>